<evidence type="ECO:0000313" key="1">
    <source>
        <dbReference type="EMBL" id="KYO24669.1"/>
    </source>
</evidence>
<dbReference type="AlphaFoldDB" id="A0A151MJM4"/>
<comment type="caution">
    <text evidence="1">The sequence shown here is derived from an EMBL/GenBank/DDBJ whole genome shotgun (WGS) entry which is preliminary data.</text>
</comment>
<reference evidence="1 2" key="1">
    <citation type="journal article" date="2012" name="Genome Biol.">
        <title>Sequencing three crocodilian genomes to illuminate the evolution of archosaurs and amniotes.</title>
        <authorList>
            <person name="St John J.A."/>
            <person name="Braun E.L."/>
            <person name="Isberg S.R."/>
            <person name="Miles L.G."/>
            <person name="Chong A.Y."/>
            <person name="Gongora J."/>
            <person name="Dalzell P."/>
            <person name="Moran C."/>
            <person name="Bed'hom B."/>
            <person name="Abzhanov A."/>
            <person name="Burgess S.C."/>
            <person name="Cooksey A.M."/>
            <person name="Castoe T.A."/>
            <person name="Crawford N.G."/>
            <person name="Densmore L.D."/>
            <person name="Drew J.C."/>
            <person name="Edwards S.V."/>
            <person name="Faircloth B.C."/>
            <person name="Fujita M.K."/>
            <person name="Greenwold M.J."/>
            <person name="Hoffmann F.G."/>
            <person name="Howard J.M."/>
            <person name="Iguchi T."/>
            <person name="Janes D.E."/>
            <person name="Khan S.Y."/>
            <person name="Kohno S."/>
            <person name="de Koning A.J."/>
            <person name="Lance S.L."/>
            <person name="McCarthy F.M."/>
            <person name="McCormack J.E."/>
            <person name="Merchant M.E."/>
            <person name="Peterson D.G."/>
            <person name="Pollock D.D."/>
            <person name="Pourmand N."/>
            <person name="Raney B.J."/>
            <person name="Roessler K.A."/>
            <person name="Sanford J.R."/>
            <person name="Sawyer R.H."/>
            <person name="Schmidt C.J."/>
            <person name="Triplett E.W."/>
            <person name="Tuberville T.D."/>
            <person name="Venegas-Anaya M."/>
            <person name="Howard J.T."/>
            <person name="Jarvis E.D."/>
            <person name="Guillette L.J.Jr."/>
            <person name="Glenn T.C."/>
            <person name="Green R.E."/>
            <person name="Ray D.A."/>
        </authorList>
    </citation>
    <scope>NUCLEOTIDE SEQUENCE [LARGE SCALE GENOMIC DNA]</scope>
    <source>
        <strain evidence="1">KSC_2009_1</strain>
    </source>
</reference>
<evidence type="ECO:0000313" key="2">
    <source>
        <dbReference type="Proteomes" id="UP000050525"/>
    </source>
</evidence>
<name>A0A151MJM4_ALLMI</name>
<gene>
    <name evidence="1" type="ORF">Y1Q_0017771</name>
</gene>
<organism evidence="1 2">
    <name type="scientific">Alligator mississippiensis</name>
    <name type="common">American alligator</name>
    <dbReference type="NCBI Taxonomy" id="8496"/>
    <lineage>
        <taxon>Eukaryota</taxon>
        <taxon>Metazoa</taxon>
        <taxon>Chordata</taxon>
        <taxon>Craniata</taxon>
        <taxon>Vertebrata</taxon>
        <taxon>Euteleostomi</taxon>
        <taxon>Archelosauria</taxon>
        <taxon>Archosauria</taxon>
        <taxon>Crocodylia</taxon>
        <taxon>Alligatoridae</taxon>
        <taxon>Alligatorinae</taxon>
        <taxon>Alligator</taxon>
    </lineage>
</organism>
<dbReference type="Proteomes" id="UP000050525">
    <property type="component" value="Unassembled WGS sequence"/>
</dbReference>
<dbReference type="EMBL" id="AKHW03006032">
    <property type="protein sequence ID" value="KYO24669.1"/>
    <property type="molecule type" value="Genomic_DNA"/>
</dbReference>
<protein>
    <submittedName>
        <fullName evidence="1">Uncharacterized protein</fullName>
    </submittedName>
</protein>
<sequence length="93" mass="10260">MEAEPCPMKQYPGAGAGLLLSYQAGDGARARAIPEKVSWYSESKLMGSISMNDGFLLHTSQFAGALHHYKVLILKVLKQCEHLEQQAKQENVL</sequence>
<accession>A0A151MJM4</accession>
<keyword evidence="2" id="KW-1185">Reference proteome</keyword>
<proteinExistence type="predicted"/>